<evidence type="ECO:0000256" key="2">
    <source>
        <dbReference type="ARBA" id="ARBA00022553"/>
    </source>
</evidence>
<dbReference type="SUPFAM" id="SSF47336">
    <property type="entry name" value="ACP-like"/>
    <property type="match status" value="1"/>
</dbReference>
<dbReference type="STRING" id="933388.S7ZLD5"/>
<dbReference type="PROSITE" id="PS00012">
    <property type="entry name" value="PHOSPHOPANTETHEINE"/>
    <property type="match status" value="1"/>
</dbReference>
<sequence>MVNLFSKKVGKVNSARCPSIPADAPAPNLDASSRIKDLISQHVNVPATVDLSCRLDDLGVDSLLAIEVANDLRRVYNASVDARNVAPETILGELASLIGPHCSKASIRSSRSLFGKKSSQYDTSDGDETLEIPHQSALRQIDHVFHHFAVEARCVDFWKTVHPPQLQLPRAYILKALKLV</sequence>
<dbReference type="InterPro" id="IPR036736">
    <property type="entry name" value="ACP-like_sf"/>
</dbReference>
<reference evidence="4 5" key="1">
    <citation type="journal article" date="2013" name="PLoS ONE">
        <title>Genomic and secretomic analyses reveal unique features of the lignocellulolytic enzyme system of Penicillium decumbens.</title>
        <authorList>
            <person name="Liu G."/>
            <person name="Zhang L."/>
            <person name="Wei X."/>
            <person name="Zou G."/>
            <person name="Qin Y."/>
            <person name="Ma L."/>
            <person name="Li J."/>
            <person name="Zheng H."/>
            <person name="Wang S."/>
            <person name="Wang C."/>
            <person name="Xun L."/>
            <person name="Zhao G.-P."/>
            <person name="Zhou Z."/>
            <person name="Qu Y."/>
        </authorList>
    </citation>
    <scope>NUCLEOTIDE SEQUENCE [LARGE SCALE GENOMIC DNA]</scope>
    <source>
        <strain evidence="5">114-2 / CGMCC 5302</strain>
    </source>
</reference>
<accession>S7ZLD5</accession>
<keyword evidence="5" id="KW-1185">Reference proteome</keyword>
<evidence type="ECO:0000259" key="3">
    <source>
        <dbReference type="PROSITE" id="PS50075"/>
    </source>
</evidence>
<feature type="domain" description="Carrier" evidence="3">
    <location>
        <begin position="26"/>
        <end position="102"/>
    </location>
</feature>
<dbReference type="PROSITE" id="PS50075">
    <property type="entry name" value="CARRIER"/>
    <property type="match status" value="1"/>
</dbReference>
<dbReference type="EMBL" id="KB644412">
    <property type="protein sequence ID" value="EPS29496.1"/>
    <property type="molecule type" value="Genomic_DNA"/>
</dbReference>
<protein>
    <recommendedName>
        <fullName evidence="3">Carrier domain-containing protein</fullName>
    </recommendedName>
</protein>
<dbReference type="OrthoDB" id="329835at2759"/>
<keyword evidence="2" id="KW-0597">Phosphoprotein</keyword>
<dbReference type="InterPro" id="IPR006162">
    <property type="entry name" value="Ppantetheine_attach_site"/>
</dbReference>
<name>S7ZLD5_PENO1</name>
<dbReference type="Proteomes" id="UP000019376">
    <property type="component" value="Unassembled WGS sequence"/>
</dbReference>
<dbReference type="InterPro" id="IPR009081">
    <property type="entry name" value="PP-bd_ACP"/>
</dbReference>
<dbReference type="AlphaFoldDB" id="S7ZLD5"/>
<evidence type="ECO:0000313" key="5">
    <source>
        <dbReference type="Proteomes" id="UP000019376"/>
    </source>
</evidence>
<dbReference type="Gene3D" id="1.10.1200.10">
    <property type="entry name" value="ACP-like"/>
    <property type="match status" value="1"/>
</dbReference>
<evidence type="ECO:0000256" key="1">
    <source>
        <dbReference type="ARBA" id="ARBA00022450"/>
    </source>
</evidence>
<keyword evidence="1" id="KW-0596">Phosphopantetheine</keyword>
<dbReference type="PhylomeDB" id="S7ZLD5"/>
<dbReference type="HOGENOM" id="CLU_1496730_0_0_1"/>
<evidence type="ECO:0000313" key="4">
    <source>
        <dbReference type="EMBL" id="EPS29496.1"/>
    </source>
</evidence>
<dbReference type="GO" id="GO:0044550">
    <property type="term" value="P:secondary metabolite biosynthetic process"/>
    <property type="evidence" value="ECO:0007669"/>
    <property type="project" value="UniProtKB-ARBA"/>
</dbReference>
<dbReference type="Pfam" id="PF00550">
    <property type="entry name" value="PP-binding"/>
    <property type="match status" value="1"/>
</dbReference>
<organism evidence="4 5">
    <name type="scientific">Penicillium oxalicum (strain 114-2 / CGMCC 5302)</name>
    <name type="common">Penicillium decumbens</name>
    <dbReference type="NCBI Taxonomy" id="933388"/>
    <lineage>
        <taxon>Eukaryota</taxon>
        <taxon>Fungi</taxon>
        <taxon>Dikarya</taxon>
        <taxon>Ascomycota</taxon>
        <taxon>Pezizomycotina</taxon>
        <taxon>Eurotiomycetes</taxon>
        <taxon>Eurotiomycetidae</taxon>
        <taxon>Eurotiales</taxon>
        <taxon>Aspergillaceae</taxon>
        <taxon>Penicillium</taxon>
    </lineage>
</organism>
<proteinExistence type="predicted"/>
<gene>
    <name evidence="4" type="ORF">PDE_04446</name>
</gene>